<organism evidence="3 4">
    <name type="scientific">Massilia forsythiae</name>
    <dbReference type="NCBI Taxonomy" id="2728020"/>
    <lineage>
        <taxon>Bacteria</taxon>
        <taxon>Pseudomonadati</taxon>
        <taxon>Pseudomonadota</taxon>
        <taxon>Betaproteobacteria</taxon>
        <taxon>Burkholderiales</taxon>
        <taxon>Oxalobacteraceae</taxon>
        <taxon>Telluria group</taxon>
        <taxon>Massilia</taxon>
    </lineage>
</organism>
<reference evidence="3 4" key="1">
    <citation type="submission" date="2020-04" db="EMBL/GenBank/DDBJ databases">
        <title>Genome sequencing of novel species.</title>
        <authorList>
            <person name="Heo J."/>
            <person name="Kim S.-J."/>
            <person name="Kim J.-S."/>
            <person name="Hong S.-B."/>
            <person name="Kwon S.-W."/>
        </authorList>
    </citation>
    <scope>NUCLEOTIDE SEQUENCE [LARGE SCALE GENOMIC DNA]</scope>
    <source>
        <strain evidence="3 4">GN2-R2</strain>
    </source>
</reference>
<name>A0A7Z2VT98_9BURK</name>
<dbReference type="Proteomes" id="UP000502415">
    <property type="component" value="Chromosome"/>
</dbReference>
<feature type="region of interest" description="Disordered" evidence="1">
    <location>
        <begin position="39"/>
        <end position="223"/>
    </location>
</feature>
<dbReference type="EMBL" id="CP051685">
    <property type="protein sequence ID" value="QJD98798.1"/>
    <property type="molecule type" value="Genomic_DNA"/>
</dbReference>
<feature type="compositionally biased region" description="Low complexity" evidence="1">
    <location>
        <begin position="191"/>
        <end position="217"/>
    </location>
</feature>
<keyword evidence="2" id="KW-0732">Signal</keyword>
<feature type="compositionally biased region" description="Basic and acidic residues" evidence="1">
    <location>
        <begin position="100"/>
        <end position="109"/>
    </location>
</feature>
<evidence type="ECO:0000256" key="1">
    <source>
        <dbReference type="SAM" id="MobiDB-lite"/>
    </source>
</evidence>
<feature type="compositionally biased region" description="Basic and acidic residues" evidence="1">
    <location>
        <begin position="176"/>
        <end position="190"/>
    </location>
</feature>
<feature type="signal peptide" evidence="2">
    <location>
        <begin position="1"/>
        <end position="38"/>
    </location>
</feature>
<feature type="compositionally biased region" description="Low complexity" evidence="1">
    <location>
        <begin position="39"/>
        <end position="83"/>
    </location>
</feature>
<accession>A0A7Z2VT98</accession>
<dbReference type="KEGG" id="mfy:HH212_01065"/>
<evidence type="ECO:0000256" key="2">
    <source>
        <dbReference type="SAM" id="SignalP"/>
    </source>
</evidence>
<gene>
    <name evidence="3" type="ORF">HH212_01065</name>
</gene>
<dbReference type="AlphaFoldDB" id="A0A7Z2VT98"/>
<sequence>MEPIRSPSSRRQAKTAQSPLQALALAMLFAWTALPAQAVQAREVQAAQQQAAQPQATQPQAAQPAQQARQAQAIQKARQAQAVRPSTPAGTGEGNASTRRQTERTDRANRAATIADEAGDTGQPAAAAAAAGQHAGAAGAAGAAAPGAARSADTSPGTAAAGPSYGPVLDPQAADAARKDPAEVHDETDSQARQAQPQGQPSAQAGPAGQSQRGARAGARRHPAWQAPGALAPRPLQPAGNELAAGIPVGSVPVPPPATAPRPAVPSSTAINACVGGVCTDAGGAVYNGIGSGNAGVSSSGRACARTGATVQCF</sequence>
<protein>
    <recommendedName>
        <fullName evidence="5">DUF3761 domain-containing protein</fullName>
    </recommendedName>
</protein>
<evidence type="ECO:0000313" key="4">
    <source>
        <dbReference type="Proteomes" id="UP000502415"/>
    </source>
</evidence>
<feature type="compositionally biased region" description="Low complexity" evidence="1">
    <location>
        <begin position="122"/>
        <end position="149"/>
    </location>
</feature>
<dbReference type="RefSeq" id="WP_169433696.1">
    <property type="nucleotide sequence ID" value="NZ_CP051685.1"/>
</dbReference>
<proteinExistence type="predicted"/>
<feature type="chain" id="PRO_5030755661" description="DUF3761 domain-containing protein" evidence="2">
    <location>
        <begin position="39"/>
        <end position="314"/>
    </location>
</feature>
<evidence type="ECO:0000313" key="3">
    <source>
        <dbReference type="EMBL" id="QJD98798.1"/>
    </source>
</evidence>
<evidence type="ECO:0008006" key="5">
    <source>
        <dbReference type="Google" id="ProtNLM"/>
    </source>
</evidence>
<keyword evidence="4" id="KW-1185">Reference proteome</keyword>